<dbReference type="Proteomes" id="UP000594055">
    <property type="component" value="Segment"/>
</dbReference>
<protein>
    <submittedName>
        <fullName evidence="1">Uncharacterized protein</fullName>
    </submittedName>
</protein>
<organism evidence="1 2">
    <name type="scientific">uncultured phage cr128_1</name>
    <dbReference type="NCBI Taxonomy" id="2772076"/>
    <lineage>
        <taxon>Viruses</taxon>
        <taxon>Duplodnaviria</taxon>
        <taxon>Heunggongvirae</taxon>
        <taxon>Uroviricota</taxon>
        <taxon>Caudoviricetes</taxon>
        <taxon>Crassvirales</taxon>
        <taxon>Steigviridae</taxon>
        <taxon>Asinivirinae</taxon>
        <taxon>Mahlunavirus</taxon>
        <taxon>Mahlunavirus rarus</taxon>
    </lineage>
</organism>
<dbReference type="EMBL" id="MT774392">
    <property type="protein sequence ID" value="QOR59727.1"/>
    <property type="molecule type" value="Genomic_DNA"/>
</dbReference>
<name>A0A7M1RZ78_9CAUD</name>
<evidence type="ECO:0000313" key="2">
    <source>
        <dbReference type="Proteomes" id="UP000594055"/>
    </source>
</evidence>
<dbReference type="KEGG" id="vg:65130337"/>
<dbReference type="RefSeq" id="YP_010111885.1">
    <property type="nucleotide sequence ID" value="NC_055885.1"/>
</dbReference>
<accession>A0A7M1RZ78</accession>
<proteinExistence type="predicted"/>
<reference evidence="1 2" key="1">
    <citation type="submission" date="2020-07" db="EMBL/GenBank/DDBJ databases">
        <title>Taxonomic proposal: Crassvirales, a new order of highly abundant and diverse bacterial viruses.</title>
        <authorList>
            <person name="Shkoporov A.N."/>
            <person name="Stockdale S.R."/>
            <person name="Guerin E."/>
            <person name="Ross R.P."/>
            <person name="Hill C."/>
        </authorList>
    </citation>
    <scope>NUCLEOTIDE SEQUENCE [LARGE SCALE GENOMIC DNA]</scope>
</reference>
<dbReference type="GeneID" id="65130337"/>
<sequence>MDNRIINRAEVINSLQVSVLRNIPAGDFNPGIGFLVKNITEGNIQLQVRPAGQSEFITTVLYPGWNPEIYSEIKGVLANTLQYGY</sequence>
<keyword evidence="2" id="KW-1185">Reference proteome</keyword>
<evidence type="ECO:0000313" key="1">
    <source>
        <dbReference type="EMBL" id="QOR59727.1"/>
    </source>
</evidence>